<evidence type="ECO:0000256" key="8">
    <source>
        <dbReference type="ARBA" id="ARBA00023012"/>
    </source>
</evidence>
<dbReference type="InterPro" id="IPR011712">
    <property type="entry name" value="Sig_transdc_His_kin_sub3_dim/P"/>
</dbReference>
<evidence type="ECO:0000256" key="3">
    <source>
        <dbReference type="ARBA" id="ARBA00022553"/>
    </source>
</evidence>
<keyword evidence="10" id="KW-0812">Transmembrane</keyword>
<dbReference type="EMBL" id="JAGPNL010000002">
    <property type="protein sequence ID" value="MBQ0827240.1"/>
    <property type="molecule type" value="Genomic_DNA"/>
</dbReference>
<organism evidence="12 13">
    <name type="scientific">Streptomyces tagetis</name>
    <dbReference type="NCBI Taxonomy" id="2820809"/>
    <lineage>
        <taxon>Bacteria</taxon>
        <taxon>Bacillati</taxon>
        <taxon>Actinomycetota</taxon>
        <taxon>Actinomycetes</taxon>
        <taxon>Kitasatosporales</taxon>
        <taxon>Streptomycetaceae</taxon>
        <taxon>Streptomyces</taxon>
    </lineage>
</organism>
<dbReference type="Pfam" id="PF02518">
    <property type="entry name" value="HATPase_c"/>
    <property type="match status" value="1"/>
</dbReference>
<feature type="transmembrane region" description="Helical" evidence="10">
    <location>
        <begin position="41"/>
        <end position="63"/>
    </location>
</feature>
<evidence type="ECO:0000313" key="12">
    <source>
        <dbReference type="EMBL" id="MBQ0827240.1"/>
    </source>
</evidence>
<dbReference type="EC" id="2.7.13.3" evidence="2"/>
<feature type="domain" description="Histidine kinase/HSP90-like ATPase" evidence="11">
    <location>
        <begin position="335"/>
        <end position="425"/>
    </location>
</feature>
<feature type="transmembrane region" description="Helical" evidence="10">
    <location>
        <begin position="173"/>
        <end position="195"/>
    </location>
</feature>
<evidence type="ECO:0000256" key="1">
    <source>
        <dbReference type="ARBA" id="ARBA00000085"/>
    </source>
</evidence>
<feature type="coiled-coil region" evidence="9">
    <location>
        <begin position="269"/>
        <end position="296"/>
    </location>
</feature>
<protein>
    <recommendedName>
        <fullName evidence="2">histidine kinase</fullName>
        <ecNumber evidence="2">2.7.13.3</ecNumber>
    </recommendedName>
</protein>
<dbReference type="SUPFAM" id="SSF55874">
    <property type="entry name" value="ATPase domain of HSP90 chaperone/DNA topoisomerase II/histidine kinase"/>
    <property type="match status" value="1"/>
</dbReference>
<gene>
    <name evidence="12" type="ORF">J5Y05_12035</name>
</gene>
<keyword evidence="10" id="KW-1133">Transmembrane helix</keyword>
<evidence type="ECO:0000256" key="7">
    <source>
        <dbReference type="ARBA" id="ARBA00022840"/>
    </source>
</evidence>
<dbReference type="Proteomes" id="UP000677875">
    <property type="component" value="Unassembled WGS sequence"/>
</dbReference>
<evidence type="ECO:0000256" key="5">
    <source>
        <dbReference type="ARBA" id="ARBA00022741"/>
    </source>
</evidence>
<reference evidence="12" key="1">
    <citation type="submission" date="2021-04" db="EMBL/GenBank/DDBJ databases">
        <title>Genome seq and assembly of Streptomyces sp. RG38.</title>
        <authorList>
            <person name="Chhetri G."/>
        </authorList>
    </citation>
    <scope>NUCLEOTIDE SEQUENCE</scope>
    <source>
        <strain evidence="12">RG38</strain>
    </source>
</reference>
<dbReference type="InterPro" id="IPR036890">
    <property type="entry name" value="HATPase_C_sf"/>
</dbReference>
<dbReference type="InterPro" id="IPR025828">
    <property type="entry name" value="Put_sensor_dom"/>
</dbReference>
<accession>A0A940XM28</accession>
<comment type="caution">
    <text evidence="12">The sequence shown here is derived from an EMBL/GenBank/DDBJ whole genome shotgun (WGS) entry which is preliminary data.</text>
</comment>
<dbReference type="PANTHER" id="PTHR24421:SF10">
    <property type="entry name" value="NITRATE_NITRITE SENSOR PROTEIN NARQ"/>
    <property type="match status" value="1"/>
</dbReference>
<dbReference type="Gene3D" id="3.30.565.10">
    <property type="entry name" value="Histidine kinase-like ATPase, C-terminal domain"/>
    <property type="match status" value="1"/>
</dbReference>
<dbReference type="InterPro" id="IPR050482">
    <property type="entry name" value="Sensor_HK_TwoCompSys"/>
</dbReference>
<dbReference type="AlphaFoldDB" id="A0A940XM28"/>
<evidence type="ECO:0000259" key="11">
    <source>
        <dbReference type="SMART" id="SM00387"/>
    </source>
</evidence>
<comment type="catalytic activity">
    <reaction evidence="1">
        <text>ATP + protein L-histidine = ADP + protein N-phospho-L-histidine.</text>
        <dbReference type="EC" id="2.7.13.3"/>
    </reaction>
</comment>
<dbReference type="GO" id="GO:0005524">
    <property type="term" value="F:ATP binding"/>
    <property type="evidence" value="ECO:0007669"/>
    <property type="project" value="UniProtKB-KW"/>
</dbReference>
<name>A0A940XM28_9ACTN</name>
<keyword evidence="5" id="KW-0547">Nucleotide-binding</keyword>
<feature type="transmembrane region" description="Helical" evidence="10">
    <location>
        <begin position="127"/>
        <end position="153"/>
    </location>
</feature>
<dbReference type="SMART" id="SM00387">
    <property type="entry name" value="HATPase_c"/>
    <property type="match status" value="1"/>
</dbReference>
<keyword evidence="7" id="KW-0067">ATP-binding</keyword>
<dbReference type="GO" id="GO:0046983">
    <property type="term" value="F:protein dimerization activity"/>
    <property type="evidence" value="ECO:0007669"/>
    <property type="project" value="InterPro"/>
</dbReference>
<keyword evidence="3" id="KW-0597">Phosphoprotein</keyword>
<dbReference type="Pfam" id="PF07730">
    <property type="entry name" value="HisKA_3"/>
    <property type="match status" value="1"/>
</dbReference>
<dbReference type="InterPro" id="IPR003594">
    <property type="entry name" value="HATPase_dom"/>
</dbReference>
<dbReference type="Pfam" id="PF13796">
    <property type="entry name" value="Sensor"/>
    <property type="match status" value="1"/>
</dbReference>
<evidence type="ECO:0000256" key="4">
    <source>
        <dbReference type="ARBA" id="ARBA00022679"/>
    </source>
</evidence>
<keyword evidence="9" id="KW-0175">Coiled coil</keyword>
<evidence type="ECO:0000256" key="2">
    <source>
        <dbReference type="ARBA" id="ARBA00012438"/>
    </source>
</evidence>
<dbReference type="GO" id="GO:0016020">
    <property type="term" value="C:membrane"/>
    <property type="evidence" value="ECO:0007669"/>
    <property type="project" value="InterPro"/>
</dbReference>
<dbReference type="Gene3D" id="1.20.5.1930">
    <property type="match status" value="1"/>
</dbReference>
<keyword evidence="4" id="KW-0808">Transferase</keyword>
<keyword evidence="8" id="KW-0902">Two-component regulatory system</keyword>
<keyword evidence="10" id="KW-0472">Membrane</keyword>
<evidence type="ECO:0000256" key="9">
    <source>
        <dbReference type="SAM" id="Coils"/>
    </source>
</evidence>
<sequence length="425" mass="44366">MKRRALSGGAAARAADREVLVARPVRRARKAVAELVGGLRTAFGSVLVLCLLMLAVVTVPLGLGPAAGRGVLHLLHGLARAERRRLSRLGTFLREPDPPPTRLRSAPADATTRREVAWLLWNASGGLLLGLLGLWLPVAAVRDLLFPLLWLVLPDGATSTSLGLGTAHTWVDAVAVVPLGVGWAVIVLGLTPGMARLQARPARRLLTADPHADLSLRVAELTATRAAALDAHAAELRRIERSLHDGTQNRMVGVAVLIGAARRMLARDAEGADEVLERAQAAAEQALAELRAVSRSILPPVLADRGLTGALSGLGANCPVPCRIEADVPQRCAASVEATAYFVVAEALTNVAKHSGAHRVSVVVRARHGWLRLRVEDDGRGGADAAAGSGLAGVRDRVAAHDGTLTLSSPPGGPTVLEVVLPCGS</sequence>
<evidence type="ECO:0000313" key="13">
    <source>
        <dbReference type="Proteomes" id="UP000677875"/>
    </source>
</evidence>
<keyword evidence="13" id="KW-1185">Reference proteome</keyword>
<dbReference type="GO" id="GO:0000155">
    <property type="term" value="F:phosphorelay sensor kinase activity"/>
    <property type="evidence" value="ECO:0007669"/>
    <property type="project" value="InterPro"/>
</dbReference>
<evidence type="ECO:0000256" key="6">
    <source>
        <dbReference type="ARBA" id="ARBA00022777"/>
    </source>
</evidence>
<proteinExistence type="predicted"/>
<keyword evidence="6" id="KW-0418">Kinase</keyword>
<evidence type="ECO:0000256" key="10">
    <source>
        <dbReference type="SAM" id="Phobius"/>
    </source>
</evidence>
<dbReference type="PANTHER" id="PTHR24421">
    <property type="entry name" value="NITRATE/NITRITE SENSOR PROTEIN NARX-RELATED"/>
    <property type="match status" value="1"/>
</dbReference>